<proteinExistence type="predicted"/>
<dbReference type="Gene3D" id="3.40.50.1460">
    <property type="match status" value="1"/>
</dbReference>
<evidence type="ECO:0000313" key="4">
    <source>
        <dbReference type="Proteomes" id="UP000606008"/>
    </source>
</evidence>
<dbReference type="Gene3D" id="3.40.50.10390">
    <property type="entry name" value="Gingipain r, domain 1"/>
    <property type="match status" value="1"/>
</dbReference>
<protein>
    <submittedName>
        <fullName evidence="3">Type IX secretion system sortase PorU</fullName>
    </submittedName>
</protein>
<reference evidence="4" key="2">
    <citation type="submission" date="2023-07" db="EMBL/GenBank/DDBJ databases">
        <authorList>
            <person name="Jung D.-H."/>
        </authorList>
    </citation>
    <scope>NUCLEOTIDE SEQUENCE [LARGE SCALE GENOMIC DNA]</scope>
    <source>
        <strain evidence="4">JA-25</strain>
    </source>
</reference>
<dbReference type="SUPFAM" id="SSF52129">
    <property type="entry name" value="Caspase-like"/>
    <property type="match status" value="1"/>
</dbReference>
<dbReference type="EMBL" id="WAEL01000006">
    <property type="protein sequence ID" value="NID11985.1"/>
    <property type="molecule type" value="Genomic_DNA"/>
</dbReference>
<dbReference type="RefSeq" id="WP_166692874.1">
    <property type="nucleotide sequence ID" value="NZ_WAEL01000006.1"/>
</dbReference>
<dbReference type="InterPro" id="IPR029031">
    <property type="entry name" value="Gingipain_N_sf"/>
</dbReference>
<dbReference type="Proteomes" id="UP000606008">
    <property type="component" value="Unassembled WGS sequence"/>
</dbReference>
<evidence type="ECO:0000259" key="2">
    <source>
        <dbReference type="Pfam" id="PF01364"/>
    </source>
</evidence>
<sequence>MPNLYRTVRNRDNTSRQGQLFTVSQWLCLLLLCQCNLIMFGTAQAQSVLQSGTWYKIGVLGTGVYQLDYNTLSALNPSFRTADPRRFRLYGNGGAPLPQPNATARPVDLLENAIQVTGEEDGRFDTGDVLRFYAQGPQTVTRSPATGRFQHQLNPYSDTTFYFLTLGPAPGRRIATRQPGSAAGLPAISTFDHYAYYERDTTNLINSGREWVGDYYGTYPQQFAPFQLPGRIAGAPTYVTLSAVGVSLSPSSFVASYDNTVLASTTFDAISGYRFAPRGSARTVTGQAILPTTPDELRLTLTYDRQGGSGAVAYMNYVAVQTRREIRQYDVPTLVWGGRGSYMARQATSDLLIWDVSNPITPTQQAYALNGAQATWTAADTAAFYLHTLRNVGAPAAVYSIANQNLRAEPTPNLLIITPAAWRDQAERLAQFRRTNDKLTVLVATTAQVYNEFSSGQPDVSAIRDAARFFTMKQPGTLRYLLLMGDASFDYRGKTKSLTASQTVNLIPTYESRESLDPVRSFSSDDYFGFLKNEDGEWPETYDDNTRLDIGVGRLAVKTPAEARNVVDKLIRYASDNRLLGDWRTKLLLVADDGDANIHQNDEDQLAALVEARHPEFRPERLFLDAFKQDTITLAGQPTGLVTERAPLVNKAINRAIDEGQLLINYAGHGGETGWAQEQILTVQDILSWKNNRMPLFVTATCEFGRYDDPNVVSGAELAQLDRVGGAIGLLTTTRPVFANTNYLLNEAFYKAIFLAVEGGLPRLGDVMRDTKNNSISGVQNRNFTLLGDPSMRLAYPQQTITFTQLNTRPLNPSRVDTLQAGQRITLAGEVRPQSSTLAAGDFTGTVRVLVYDKPLTLKTRGTESSPFTYKAYQSVLFSGQAQVQQGRFQVSFTVPATVSSAVGFGRVYAYAVRADSLSDAVGGYQNLLISNKSGTLPADTRPPSLTLTLAGSGSEIERPSATGPTVTIQLRVADETGINLTQTTASQGPTLQLDATAPMRITDYYTGSADGRSGEFMFPLRDMAPGNYVVRARVFDLNNNLAEATLAFVVTEQPAMTIRRLVGAPNPIREQSEWQLTHNRPGQPLSWTWRLLSMSGKRFVEQHGECYDCSETITIGAYNRLIAPLAAGIYSLQVDLTNPETGEKARASSRLLFTDN</sequence>
<dbReference type="NCBIfam" id="NF033707">
    <property type="entry name" value="T9SS_sortase"/>
    <property type="match status" value="1"/>
</dbReference>
<reference evidence="4" key="1">
    <citation type="submission" date="2019-09" db="EMBL/GenBank/DDBJ databases">
        <authorList>
            <person name="Jung D.-H."/>
        </authorList>
    </citation>
    <scope>NUCLEOTIDE SEQUENCE [LARGE SCALE GENOMIC DNA]</scope>
    <source>
        <strain evidence="4">JA-25</strain>
    </source>
</reference>
<organism evidence="3 4">
    <name type="scientific">Fibrivirga algicola</name>
    <dbReference type="NCBI Taxonomy" id="2950420"/>
    <lineage>
        <taxon>Bacteria</taxon>
        <taxon>Pseudomonadati</taxon>
        <taxon>Bacteroidota</taxon>
        <taxon>Cytophagia</taxon>
        <taxon>Cytophagales</taxon>
        <taxon>Spirosomataceae</taxon>
        <taxon>Fibrivirga</taxon>
    </lineage>
</organism>
<gene>
    <name evidence="3" type="primary">porU</name>
    <name evidence="3" type="ORF">F7231_17570</name>
</gene>
<name>A0ABX0QLG0_9BACT</name>
<dbReference type="InterPro" id="IPR001769">
    <property type="entry name" value="Gingipain"/>
</dbReference>
<comment type="caution">
    <text evidence="3">The sequence shown here is derived from an EMBL/GenBank/DDBJ whole genome shotgun (WGS) entry which is preliminary data.</text>
</comment>
<dbReference type="InterPro" id="IPR029030">
    <property type="entry name" value="Caspase-like_dom_sf"/>
</dbReference>
<evidence type="ECO:0000256" key="1">
    <source>
        <dbReference type="ARBA" id="ARBA00022729"/>
    </source>
</evidence>
<keyword evidence="4" id="KW-1185">Reference proteome</keyword>
<evidence type="ECO:0000313" key="3">
    <source>
        <dbReference type="EMBL" id="NID11985.1"/>
    </source>
</evidence>
<feature type="domain" description="Gingipain" evidence="2">
    <location>
        <begin position="415"/>
        <end position="794"/>
    </location>
</feature>
<dbReference type="Pfam" id="PF01364">
    <property type="entry name" value="Peptidase_C25"/>
    <property type="match status" value="1"/>
</dbReference>
<keyword evidence="1" id="KW-0732">Signal</keyword>
<accession>A0ABX0QLG0</accession>
<dbReference type="CDD" id="cd02258">
    <property type="entry name" value="Peptidase_C25_N"/>
    <property type="match status" value="1"/>
</dbReference>